<name>A0ABU0WVA2_9PSEU</name>
<dbReference type="InterPro" id="IPR002347">
    <property type="entry name" value="SDR_fam"/>
</dbReference>
<keyword evidence="1" id="KW-0560">Oxidoreductase</keyword>
<dbReference type="SUPFAM" id="SSF51735">
    <property type="entry name" value="NAD(P)-binding Rossmann-fold domains"/>
    <property type="match status" value="1"/>
</dbReference>
<dbReference type="Gene3D" id="3.40.50.720">
    <property type="entry name" value="NAD(P)-binding Rossmann-like Domain"/>
    <property type="match status" value="1"/>
</dbReference>
<dbReference type="PRINTS" id="PR00081">
    <property type="entry name" value="GDHRDH"/>
</dbReference>
<gene>
    <name evidence="2" type="ORF">CKY47_07220</name>
</gene>
<accession>A0ABU0WVA2</accession>
<dbReference type="Pfam" id="PF00106">
    <property type="entry name" value="adh_short"/>
    <property type="match status" value="1"/>
</dbReference>
<dbReference type="PANTHER" id="PTHR44229:SF4">
    <property type="entry name" value="15-HYDROXYPROSTAGLANDIN DEHYDROGENASE [NAD(+)]"/>
    <property type="match status" value="1"/>
</dbReference>
<evidence type="ECO:0000313" key="3">
    <source>
        <dbReference type="Proteomes" id="UP001225605"/>
    </source>
</evidence>
<dbReference type="EMBL" id="NSDM01000002">
    <property type="protein sequence ID" value="MDQ2583780.1"/>
    <property type="molecule type" value="Genomic_DNA"/>
</dbReference>
<reference evidence="2 3" key="1">
    <citation type="submission" date="2017-06" db="EMBL/GenBank/DDBJ databases">
        <title>Cultured bacterium strain Saccharothrix yanglingensis Hhs.015.</title>
        <authorList>
            <person name="Xia Y."/>
        </authorList>
    </citation>
    <scope>NUCLEOTIDE SEQUENCE [LARGE SCALE GENOMIC DNA]</scope>
    <source>
        <strain evidence="2 3">Hhs.015</strain>
    </source>
</reference>
<dbReference type="InterPro" id="IPR036291">
    <property type="entry name" value="NAD(P)-bd_dom_sf"/>
</dbReference>
<proteinExistence type="predicted"/>
<evidence type="ECO:0000313" key="2">
    <source>
        <dbReference type="EMBL" id="MDQ2583780.1"/>
    </source>
</evidence>
<evidence type="ECO:0000256" key="1">
    <source>
        <dbReference type="ARBA" id="ARBA00023002"/>
    </source>
</evidence>
<sequence>MFRGGGVQHVLRRAGAGRRHRQVVTTNLDGVVYGVQAVLPDLRARDGGSVVAMAGMAGLVPVPLDPVHGTAEAAVVDYARSPAPPHAHEGIRINALCPGFAETPIIDGSRGVIQDLALPILDVSEAVAAVESVVVSPGTGECRYVQSGAQRAAALRRPAGPRSPRADPVRPCGPLVAVASMCQGTPGMWLGGTRLVGGCRGRWRGATG</sequence>
<dbReference type="PANTHER" id="PTHR44229">
    <property type="entry name" value="15-HYDROXYPROSTAGLANDIN DEHYDROGENASE [NAD(+)]"/>
    <property type="match status" value="1"/>
</dbReference>
<organism evidence="2 3">
    <name type="scientific">Saccharothrix yanglingensis</name>
    <dbReference type="NCBI Taxonomy" id="659496"/>
    <lineage>
        <taxon>Bacteria</taxon>
        <taxon>Bacillati</taxon>
        <taxon>Actinomycetota</taxon>
        <taxon>Actinomycetes</taxon>
        <taxon>Pseudonocardiales</taxon>
        <taxon>Pseudonocardiaceae</taxon>
        <taxon>Saccharothrix</taxon>
    </lineage>
</organism>
<comment type="caution">
    <text evidence="2">The sequence shown here is derived from an EMBL/GenBank/DDBJ whole genome shotgun (WGS) entry which is preliminary data.</text>
</comment>
<keyword evidence="3" id="KW-1185">Reference proteome</keyword>
<protein>
    <submittedName>
        <fullName evidence="2">Uncharacterized protein</fullName>
    </submittedName>
</protein>
<dbReference type="Proteomes" id="UP001225605">
    <property type="component" value="Unassembled WGS sequence"/>
</dbReference>